<sequence length="538" mass="59655">MRVLKVSEVSHEINQLIRQKQQEKEQFLAVRDAVNKIIHLDDALKGEGGDAIKEHFATLHIPAILLLHQFLYQYLDILKDILTRIEHFETNNGFISEQFIETEVKTSLNQLENFTEETVNSINQYFLDVADLVHGIPVQILSFQNSIISAKNHTHITAHELAQLDENISHSLTSMQEQLAQIRSFTQKLHEWTKGGVFLSKEQIKEIENYISETDTFKKMIDEAIELSVQEGDSTFVGAVADWLDSLGKFNGVLTVAKGLLAVHVLGTGLLTLSKDGKGNFIIKASPAWVKGANKKYESKLAERIYQLLEKGDKNSSNIIKRALAKYHNTPSGVLRELIGLHGKTNRIGFGKIVTQYHKILVFDESLLKQYKVKVDIKSTIRQFTDVKSFSKLIKRLPLAGVWFSLGTNAGEFFSDENQYKSLYEKFGRFSAGLGLDVGVAATTSAGAYIGSLIAPGPGTIIGGAIGAGVGIVGSWLIEDAAKDFGEKVGREIEKVVQGIKEGVEEVGKEIEEGIENVTEMVSDSLANAEKFIADFFN</sequence>
<reference evidence="3" key="1">
    <citation type="submission" date="2010-10" db="EMBL/GenBank/DDBJ databases">
        <title>Complete sequence of chromosome of Geobacillus sp. Y4.1MC1.</title>
        <authorList>
            <consortium name="US DOE Joint Genome Institute"/>
            <person name="Lucas S."/>
            <person name="Copeland A."/>
            <person name="Lapidus A."/>
            <person name="Cheng J.-F."/>
            <person name="Bruce D."/>
            <person name="Goodwin L."/>
            <person name="Pitluck S."/>
            <person name="Chertkov O."/>
            <person name="Zhang X."/>
            <person name="Detter J.C."/>
            <person name="Han C."/>
            <person name="Tapia R."/>
            <person name="Land M."/>
            <person name="Hauser L."/>
            <person name="Jeffries C."/>
            <person name="Kyrpides N."/>
            <person name="Ivanova N."/>
            <person name="Ovchinnikova G."/>
            <person name="Brumm P."/>
            <person name="Mead D."/>
            <person name="Woyke T."/>
        </authorList>
    </citation>
    <scope>NUCLEOTIDE SEQUENCE [LARGE SCALE GENOMIC DNA]</scope>
    <source>
        <strain evidence="3">Y4.1MC1</strain>
    </source>
</reference>
<evidence type="ECO:0000259" key="2">
    <source>
        <dbReference type="PROSITE" id="PS51756"/>
    </source>
</evidence>
<dbReference type="AlphaFoldDB" id="A0A7U3YG24"/>
<gene>
    <name evidence="3" type="ORF">GY4MC1_2399</name>
</gene>
<dbReference type="InterPro" id="IPR006829">
    <property type="entry name" value="LXG_dom"/>
</dbReference>
<accession>A0A7U3YG24</accession>
<name>A0A7U3YG24_GEOS0</name>
<organism evidence="3">
    <name type="scientific">Geobacillus sp. (strain Y4.1MC1)</name>
    <dbReference type="NCBI Taxonomy" id="581103"/>
    <lineage>
        <taxon>Bacteria</taxon>
        <taxon>Bacillati</taxon>
        <taxon>Bacillota</taxon>
        <taxon>Bacilli</taxon>
        <taxon>Bacillales</taxon>
        <taxon>Anoxybacillaceae</taxon>
        <taxon>Geobacillus</taxon>
    </lineage>
</organism>
<comment type="similarity">
    <text evidence="1">In the N-terminal section; belongs to the LXG family.</text>
</comment>
<protein>
    <submittedName>
        <fullName evidence="3">Transposase</fullName>
    </submittedName>
</protein>
<proteinExistence type="inferred from homology"/>
<dbReference type="EMBL" id="CP002293">
    <property type="protein sequence ID" value="ADP75111.1"/>
    <property type="molecule type" value="Genomic_DNA"/>
</dbReference>
<feature type="domain" description="LXG" evidence="2">
    <location>
        <begin position="1"/>
        <end position="224"/>
    </location>
</feature>
<dbReference type="PROSITE" id="PS51756">
    <property type="entry name" value="LXG"/>
    <property type="match status" value="1"/>
</dbReference>
<dbReference type="KEGG" id="gmc:GY4MC1_2399"/>
<dbReference type="Pfam" id="PF04740">
    <property type="entry name" value="LXG"/>
    <property type="match status" value="1"/>
</dbReference>
<evidence type="ECO:0000313" key="3">
    <source>
        <dbReference type="EMBL" id="ADP75111.1"/>
    </source>
</evidence>
<evidence type="ECO:0000256" key="1">
    <source>
        <dbReference type="ARBA" id="ARBA00034117"/>
    </source>
</evidence>